<dbReference type="Proteomes" id="UP000805193">
    <property type="component" value="Unassembled WGS sequence"/>
</dbReference>
<protein>
    <submittedName>
        <fullName evidence="1">Uncharacterized protein</fullName>
    </submittedName>
</protein>
<gene>
    <name evidence="1" type="ORF">HPB47_016171</name>
</gene>
<dbReference type="EMBL" id="JABSTQ010004857">
    <property type="protein sequence ID" value="KAG0440796.1"/>
    <property type="molecule type" value="Genomic_DNA"/>
</dbReference>
<organism evidence="1 2">
    <name type="scientific">Ixodes persulcatus</name>
    <name type="common">Taiga tick</name>
    <dbReference type="NCBI Taxonomy" id="34615"/>
    <lineage>
        <taxon>Eukaryota</taxon>
        <taxon>Metazoa</taxon>
        <taxon>Ecdysozoa</taxon>
        <taxon>Arthropoda</taxon>
        <taxon>Chelicerata</taxon>
        <taxon>Arachnida</taxon>
        <taxon>Acari</taxon>
        <taxon>Parasitiformes</taxon>
        <taxon>Ixodida</taxon>
        <taxon>Ixodoidea</taxon>
        <taxon>Ixodidae</taxon>
        <taxon>Ixodinae</taxon>
        <taxon>Ixodes</taxon>
    </lineage>
</organism>
<accession>A0AC60QU37</accession>
<name>A0AC60QU37_IXOPE</name>
<evidence type="ECO:0000313" key="1">
    <source>
        <dbReference type="EMBL" id="KAG0440796.1"/>
    </source>
</evidence>
<evidence type="ECO:0000313" key="2">
    <source>
        <dbReference type="Proteomes" id="UP000805193"/>
    </source>
</evidence>
<keyword evidence="2" id="KW-1185">Reference proteome</keyword>
<proteinExistence type="predicted"/>
<sequence>MWCERETWPLIGLWDDSLEKLRGEKHNAKVYDAIVGALAKIGIVKTRQQVQSKIDNLAQRYRKESRQQTTGSGAVAWPYYWELHRFLGSLPVNDRSLVHESTNSSPETVEEIISSMEHSSSGSGVEAAASDDGTTTPSAAEAADTDLTPCSPTDRARTQTEPPAAEPGPSTSSHREQRRPCHKRKATSGQQFQEALLEKQTKMLELFDAATKEELALRERQVRAQEKLVDLMAAFFNKS</sequence>
<comment type="caution">
    <text evidence="1">The sequence shown here is derived from an EMBL/GenBank/DDBJ whole genome shotgun (WGS) entry which is preliminary data.</text>
</comment>
<reference evidence="1 2" key="1">
    <citation type="journal article" date="2020" name="Cell">
        <title>Large-Scale Comparative Analyses of Tick Genomes Elucidate Their Genetic Diversity and Vector Capacities.</title>
        <authorList>
            <consortium name="Tick Genome and Microbiome Consortium (TIGMIC)"/>
            <person name="Jia N."/>
            <person name="Wang J."/>
            <person name="Shi W."/>
            <person name="Du L."/>
            <person name="Sun Y."/>
            <person name="Zhan W."/>
            <person name="Jiang J.F."/>
            <person name="Wang Q."/>
            <person name="Zhang B."/>
            <person name="Ji P."/>
            <person name="Bell-Sakyi L."/>
            <person name="Cui X.M."/>
            <person name="Yuan T.T."/>
            <person name="Jiang B.G."/>
            <person name="Yang W.F."/>
            <person name="Lam T.T."/>
            <person name="Chang Q.C."/>
            <person name="Ding S.J."/>
            <person name="Wang X.J."/>
            <person name="Zhu J.G."/>
            <person name="Ruan X.D."/>
            <person name="Zhao L."/>
            <person name="Wei J.T."/>
            <person name="Ye R.Z."/>
            <person name="Que T.C."/>
            <person name="Du C.H."/>
            <person name="Zhou Y.H."/>
            <person name="Cheng J.X."/>
            <person name="Dai P.F."/>
            <person name="Guo W.B."/>
            <person name="Han X.H."/>
            <person name="Huang E.J."/>
            <person name="Li L.F."/>
            <person name="Wei W."/>
            <person name="Gao Y.C."/>
            <person name="Liu J.Z."/>
            <person name="Shao H.Z."/>
            <person name="Wang X."/>
            <person name="Wang C.C."/>
            <person name="Yang T.C."/>
            <person name="Huo Q.B."/>
            <person name="Li W."/>
            <person name="Chen H.Y."/>
            <person name="Chen S.E."/>
            <person name="Zhou L.G."/>
            <person name="Ni X.B."/>
            <person name="Tian J.H."/>
            <person name="Sheng Y."/>
            <person name="Liu T."/>
            <person name="Pan Y.S."/>
            <person name="Xia L.Y."/>
            <person name="Li J."/>
            <person name="Zhao F."/>
            <person name="Cao W.C."/>
        </authorList>
    </citation>
    <scope>NUCLEOTIDE SEQUENCE [LARGE SCALE GENOMIC DNA]</scope>
    <source>
        <strain evidence="1">Iper-2018</strain>
    </source>
</reference>